<dbReference type="EMBL" id="AP024525">
    <property type="protein sequence ID" value="BCT75114.1"/>
    <property type="molecule type" value="Genomic_DNA"/>
</dbReference>
<dbReference type="InterPro" id="IPR000683">
    <property type="entry name" value="Gfo/Idh/MocA-like_OxRdtase_N"/>
</dbReference>
<organism evidence="6 7">
    <name type="scientific">Sinomonas cyclohexanicum</name>
    <name type="common">Corynebacterium cyclohexanicum</name>
    <dbReference type="NCBI Taxonomy" id="322009"/>
    <lineage>
        <taxon>Bacteria</taxon>
        <taxon>Bacillati</taxon>
        <taxon>Actinomycetota</taxon>
        <taxon>Actinomycetes</taxon>
        <taxon>Micrococcales</taxon>
        <taxon>Micrococcaceae</taxon>
        <taxon>Sinomonas</taxon>
    </lineage>
</organism>
<name>A0ABN6FEW8_SINCY</name>
<sequence>MSYQTVDSSRTPPVRIGLIGAGWMGAFHARSLAQRIPGATLAVIADPAVEAATKLAAELGVERVTAEAADLFADPEIDAVVIAGPIRFHAPLSIAAVRAGKHVFCEKPGSTTLEELGEVEAAVAEAGVHWQIGFNRRYAADFLAARRDLAAGTVGTPQLLRSLTRDPGTGSIPNAARVPQWTMFLETLIHDFDALNWMNPGAEPLTVHVLADALVEPSFKPAGFIDTAVATIRYSNGAIAVAEASFSALYGYDVRGETFGSAGMVQAGRPTETAARRYTAAGLGAETPRLNIELFADAYRDELADFAVHVAARRDGAESPDHGVPLTPGLADARRALAVARACIESVQSGAPADVVGSGVDAAQEGAQAVAGAVTP</sequence>
<evidence type="ECO:0000313" key="6">
    <source>
        <dbReference type="EMBL" id="BCT75114.1"/>
    </source>
</evidence>
<proteinExistence type="inferred from homology"/>
<dbReference type="RefSeq" id="WP_229231893.1">
    <property type="nucleotide sequence ID" value="NZ_AP024525.1"/>
</dbReference>
<dbReference type="PANTHER" id="PTHR42840">
    <property type="entry name" value="NAD(P)-BINDING ROSSMANN-FOLD SUPERFAMILY PROTEIN-RELATED"/>
    <property type="match status" value="1"/>
</dbReference>
<protein>
    <submittedName>
        <fullName evidence="6">Myo-inositol 2-dehydrogenase</fullName>
    </submittedName>
</protein>
<keyword evidence="7" id="KW-1185">Reference proteome</keyword>
<reference evidence="6 7" key="1">
    <citation type="journal article" date="2021" name="J. Biosci. Bioeng.">
        <title>Identification and characterization of a chc gene cluster responsible for the aromatization pathway of cyclohexanecarboxylate degradation in Sinomonas cyclohexanicum ATCC 51369.</title>
        <authorList>
            <person name="Yamamoto T."/>
            <person name="Hasegawa Y."/>
            <person name="Lau P.C.K."/>
            <person name="Iwaki H."/>
        </authorList>
    </citation>
    <scope>NUCLEOTIDE SEQUENCE [LARGE SCALE GENOMIC DNA]</scope>
    <source>
        <strain evidence="6 7">ATCC 51369</strain>
    </source>
</reference>
<dbReference type="Pfam" id="PF01408">
    <property type="entry name" value="GFO_IDH_MocA"/>
    <property type="match status" value="1"/>
</dbReference>
<dbReference type="SUPFAM" id="SSF51735">
    <property type="entry name" value="NAD(P)-binding Rossmann-fold domains"/>
    <property type="match status" value="1"/>
</dbReference>
<evidence type="ECO:0000259" key="5">
    <source>
        <dbReference type="Pfam" id="PF22725"/>
    </source>
</evidence>
<dbReference type="SUPFAM" id="SSF55347">
    <property type="entry name" value="Glyceraldehyde-3-phosphate dehydrogenase-like, C-terminal domain"/>
    <property type="match status" value="1"/>
</dbReference>
<gene>
    <name evidence="6" type="ORF">SCMU_09560</name>
</gene>
<keyword evidence="3" id="KW-0520">NAD</keyword>
<accession>A0ABN6FEW8</accession>
<dbReference type="InterPro" id="IPR036291">
    <property type="entry name" value="NAD(P)-bd_dom_sf"/>
</dbReference>
<dbReference type="Pfam" id="PF22725">
    <property type="entry name" value="GFO_IDH_MocA_C3"/>
    <property type="match status" value="1"/>
</dbReference>
<dbReference type="InterPro" id="IPR055170">
    <property type="entry name" value="GFO_IDH_MocA-like_dom"/>
</dbReference>
<dbReference type="Gene3D" id="3.40.50.720">
    <property type="entry name" value="NAD(P)-binding Rossmann-like Domain"/>
    <property type="match status" value="1"/>
</dbReference>
<evidence type="ECO:0000256" key="1">
    <source>
        <dbReference type="ARBA" id="ARBA00010928"/>
    </source>
</evidence>
<dbReference type="PANTHER" id="PTHR42840:SF3">
    <property type="entry name" value="BINDING ROSSMANN FOLD OXIDOREDUCTASE, PUTATIVE (AFU_ORTHOLOGUE AFUA_2G10240)-RELATED"/>
    <property type="match status" value="1"/>
</dbReference>
<evidence type="ECO:0000259" key="4">
    <source>
        <dbReference type="Pfam" id="PF01408"/>
    </source>
</evidence>
<evidence type="ECO:0000256" key="2">
    <source>
        <dbReference type="ARBA" id="ARBA00023002"/>
    </source>
</evidence>
<keyword evidence="2" id="KW-0560">Oxidoreductase</keyword>
<evidence type="ECO:0000313" key="7">
    <source>
        <dbReference type="Proteomes" id="UP001319861"/>
    </source>
</evidence>
<dbReference type="Proteomes" id="UP001319861">
    <property type="component" value="Chromosome"/>
</dbReference>
<feature type="domain" description="GFO/IDH/MocA-like oxidoreductase" evidence="5">
    <location>
        <begin position="142"/>
        <end position="265"/>
    </location>
</feature>
<dbReference type="Gene3D" id="3.30.360.10">
    <property type="entry name" value="Dihydrodipicolinate Reductase, domain 2"/>
    <property type="match status" value="1"/>
</dbReference>
<evidence type="ECO:0000256" key="3">
    <source>
        <dbReference type="ARBA" id="ARBA00023027"/>
    </source>
</evidence>
<comment type="similarity">
    <text evidence="1">Belongs to the Gfo/Idh/MocA family.</text>
</comment>
<feature type="domain" description="Gfo/Idh/MocA-like oxidoreductase N-terminal" evidence="4">
    <location>
        <begin position="14"/>
        <end position="134"/>
    </location>
</feature>